<dbReference type="CDD" id="cd04301">
    <property type="entry name" value="NAT_SF"/>
    <property type="match status" value="1"/>
</dbReference>
<name>A0A426VC88_9BURK</name>
<dbReference type="Pfam" id="PF00583">
    <property type="entry name" value="Acetyltransf_1"/>
    <property type="match status" value="1"/>
</dbReference>
<dbReference type="InterPro" id="IPR051635">
    <property type="entry name" value="SNAT-like"/>
</dbReference>
<dbReference type="OrthoDB" id="359414at2"/>
<feature type="domain" description="N-acetyltransferase" evidence="3">
    <location>
        <begin position="5"/>
        <end position="166"/>
    </location>
</feature>
<keyword evidence="5" id="KW-1185">Reference proteome</keyword>
<dbReference type="Proteomes" id="UP000269265">
    <property type="component" value="Unassembled WGS sequence"/>
</dbReference>
<dbReference type="AlphaFoldDB" id="A0A426VC88"/>
<keyword evidence="2" id="KW-0012">Acyltransferase</keyword>
<comment type="caution">
    <text evidence="4">The sequence shown here is derived from an EMBL/GenBank/DDBJ whole genome shotgun (WGS) entry which is preliminary data.</text>
</comment>
<proteinExistence type="predicted"/>
<evidence type="ECO:0000259" key="3">
    <source>
        <dbReference type="PROSITE" id="PS51186"/>
    </source>
</evidence>
<gene>
    <name evidence="4" type="ORF">EIP75_08665</name>
</gene>
<organism evidence="4 5">
    <name type="scientific">Aquabacterium soli</name>
    <dbReference type="NCBI Taxonomy" id="2493092"/>
    <lineage>
        <taxon>Bacteria</taxon>
        <taxon>Pseudomonadati</taxon>
        <taxon>Pseudomonadota</taxon>
        <taxon>Betaproteobacteria</taxon>
        <taxon>Burkholderiales</taxon>
        <taxon>Aquabacterium</taxon>
    </lineage>
</organism>
<dbReference type="InterPro" id="IPR000182">
    <property type="entry name" value="GNAT_dom"/>
</dbReference>
<dbReference type="EMBL" id="RSED01000006">
    <property type="protein sequence ID" value="RRS04496.1"/>
    <property type="molecule type" value="Genomic_DNA"/>
</dbReference>
<reference evidence="4 5" key="1">
    <citation type="submission" date="2018-12" db="EMBL/GenBank/DDBJ databases">
        <title>The whole draft genome of Aquabacterium sp. SJQ9.</title>
        <authorList>
            <person name="Sun L."/>
            <person name="Gao X."/>
            <person name="Chen W."/>
            <person name="Huang K."/>
        </authorList>
    </citation>
    <scope>NUCLEOTIDE SEQUENCE [LARGE SCALE GENOMIC DNA]</scope>
    <source>
        <strain evidence="4 5">SJQ9</strain>
    </source>
</reference>
<dbReference type="PANTHER" id="PTHR10908:SF0">
    <property type="entry name" value="SEROTONIN N-ACETYLTRANSFERASE"/>
    <property type="match status" value="1"/>
</dbReference>
<dbReference type="PROSITE" id="PS51186">
    <property type="entry name" value="GNAT"/>
    <property type="match status" value="1"/>
</dbReference>
<keyword evidence="1 4" id="KW-0808">Transferase</keyword>
<sequence length="166" mass="17791">MPALLTVRLMRPEDLQAIAEIQAQCYPPEMNEPPGLLAARLAACPDTAWVAVDATDRPGAYLVAYRTLLGKVSSLGAAFEHHAQPDGLYLHDLAIGRALRGQGVAQTLVSHAREQASRWALAGLALVSVNDTVAFWRGQGFEVAHVSPEGQAALGTYWGTAVYMRA</sequence>
<evidence type="ECO:0000256" key="2">
    <source>
        <dbReference type="ARBA" id="ARBA00023315"/>
    </source>
</evidence>
<dbReference type="InterPro" id="IPR016181">
    <property type="entry name" value="Acyl_CoA_acyltransferase"/>
</dbReference>
<dbReference type="Gene3D" id="3.40.630.30">
    <property type="match status" value="1"/>
</dbReference>
<evidence type="ECO:0000313" key="5">
    <source>
        <dbReference type="Proteomes" id="UP000269265"/>
    </source>
</evidence>
<dbReference type="RefSeq" id="WP_125242870.1">
    <property type="nucleotide sequence ID" value="NZ_RSED01000006.1"/>
</dbReference>
<evidence type="ECO:0000313" key="4">
    <source>
        <dbReference type="EMBL" id="RRS04496.1"/>
    </source>
</evidence>
<accession>A0A426VC88</accession>
<evidence type="ECO:0000256" key="1">
    <source>
        <dbReference type="ARBA" id="ARBA00022679"/>
    </source>
</evidence>
<dbReference type="SUPFAM" id="SSF55729">
    <property type="entry name" value="Acyl-CoA N-acyltransferases (Nat)"/>
    <property type="match status" value="1"/>
</dbReference>
<protein>
    <submittedName>
        <fullName evidence="4">GNAT family N-acetyltransferase</fullName>
    </submittedName>
</protein>
<dbReference type="PANTHER" id="PTHR10908">
    <property type="entry name" value="SEROTONIN N-ACETYLTRANSFERASE"/>
    <property type="match status" value="1"/>
</dbReference>
<dbReference type="GO" id="GO:0008080">
    <property type="term" value="F:N-acetyltransferase activity"/>
    <property type="evidence" value="ECO:0007669"/>
    <property type="project" value="UniProtKB-ARBA"/>
</dbReference>